<evidence type="ECO:0000313" key="2">
    <source>
        <dbReference type="EMBL" id="PFG48468.1"/>
    </source>
</evidence>
<dbReference type="AlphaFoldDB" id="A0A2A9FBD4"/>
<dbReference type="EMBL" id="PDJK01000002">
    <property type="protein sequence ID" value="PFG48468.1"/>
    <property type="molecule type" value="Genomic_DNA"/>
</dbReference>
<keyword evidence="3" id="KW-1185">Reference proteome</keyword>
<evidence type="ECO:0000313" key="3">
    <source>
        <dbReference type="Proteomes" id="UP000243542"/>
    </source>
</evidence>
<evidence type="ECO:0000259" key="1">
    <source>
        <dbReference type="Pfam" id="PF19319"/>
    </source>
</evidence>
<name>A0A2A9FBD4_9PSEU</name>
<organism evidence="2 3">
    <name type="scientific">Amycolatopsis sulphurea</name>
    <dbReference type="NCBI Taxonomy" id="76022"/>
    <lineage>
        <taxon>Bacteria</taxon>
        <taxon>Bacillati</taxon>
        <taxon>Actinomycetota</taxon>
        <taxon>Actinomycetes</taxon>
        <taxon>Pseudonocardiales</taxon>
        <taxon>Pseudonocardiaceae</taxon>
        <taxon>Amycolatopsis</taxon>
    </lineage>
</organism>
<gene>
    <name evidence="2" type="ORF">ATK36_3557</name>
</gene>
<sequence length="301" mass="33673">MADHDAGPMAEKANVLKVLLKQRHLQGHRAFCREYDKHALKIDDTLKGGYPSKAQFYRWLSGDVRGLPYADHCRILESMFPEWTAEQLFQEHTGGIGFVPEPPSTKPAAPAAPPVARTEGMADVTAVFTTRPEFSHEMPPHRLFDDADSISIVGLSLNALCQQYSDRSLMDLLENGTTVRALFLDPAGEYIKAREREEGLPPDVLTTLTTLNMQTLQRLHSKLSPSARENLQIRTYDEPVRFNITVIDNDTCVVQPYLPDARGVESPTLVMERQTGKPAGLFDTFAQVFESMWARSTEVTA</sequence>
<comment type="caution">
    <text evidence="2">The sequence shown here is derived from an EMBL/GenBank/DDBJ whole genome shotgun (WGS) entry which is preliminary data.</text>
</comment>
<proteinExistence type="predicted"/>
<dbReference type="Proteomes" id="UP000243542">
    <property type="component" value="Unassembled WGS sequence"/>
</dbReference>
<accession>A0A2A9FBD4</accession>
<dbReference type="RefSeq" id="WP_245914848.1">
    <property type="nucleotide sequence ID" value="NZ_JBIAKZ010000057.1"/>
</dbReference>
<reference evidence="2 3" key="1">
    <citation type="submission" date="2017-10" db="EMBL/GenBank/DDBJ databases">
        <title>Sequencing the genomes of 1000 actinobacteria strains.</title>
        <authorList>
            <person name="Klenk H.-P."/>
        </authorList>
    </citation>
    <scope>NUCLEOTIDE SEQUENCE [LARGE SCALE GENOMIC DNA]</scope>
    <source>
        <strain evidence="2 3">DSM 46092</strain>
    </source>
</reference>
<dbReference type="Pfam" id="PF19319">
    <property type="entry name" value="DUF5919"/>
    <property type="match status" value="1"/>
</dbReference>
<dbReference type="InterPro" id="IPR045697">
    <property type="entry name" value="DUF5919"/>
</dbReference>
<feature type="domain" description="DUF5919" evidence="1">
    <location>
        <begin position="152"/>
        <end position="299"/>
    </location>
</feature>
<protein>
    <recommendedName>
        <fullName evidence="1">DUF5919 domain-containing protein</fullName>
    </recommendedName>
</protein>